<dbReference type="Proteomes" id="UP000737402">
    <property type="component" value="Unassembled WGS sequence"/>
</dbReference>
<dbReference type="InterPro" id="IPR008964">
    <property type="entry name" value="Invasin/intimin_cell_adhesion"/>
</dbReference>
<dbReference type="RefSeq" id="WP_204416145.1">
    <property type="nucleotide sequence ID" value="NZ_JAFBED010000004.1"/>
</dbReference>
<dbReference type="EMBL" id="JAFBED010000004">
    <property type="protein sequence ID" value="MBM7620470.1"/>
    <property type="molecule type" value="Genomic_DNA"/>
</dbReference>
<dbReference type="Gene3D" id="2.60.40.1080">
    <property type="match status" value="1"/>
</dbReference>
<name>A0ABS2P0J0_9BACI</name>
<keyword evidence="1" id="KW-0732">Signal</keyword>
<evidence type="ECO:0008006" key="4">
    <source>
        <dbReference type="Google" id="ProtNLM"/>
    </source>
</evidence>
<organism evidence="2 3">
    <name type="scientific">Sutcliffiella tianshenii</name>
    <dbReference type="NCBI Taxonomy" id="1463404"/>
    <lineage>
        <taxon>Bacteria</taxon>
        <taxon>Bacillati</taxon>
        <taxon>Bacillota</taxon>
        <taxon>Bacilli</taxon>
        <taxon>Bacillales</taxon>
        <taxon>Bacillaceae</taxon>
        <taxon>Sutcliffiella</taxon>
    </lineage>
</organism>
<dbReference type="SUPFAM" id="SSF49373">
    <property type="entry name" value="Invasin/intimin cell-adhesion fragments"/>
    <property type="match status" value="1"/>
</dbReference>
<keyword evidence="3" id="KW-1185">Reference proteome</keyword>
<feature type="chain" id="PRO_5046306422" description="BIG2 domain-containing protein" evidence="1">
    <location>
        <begin position="20"/>
        <end position="522"/>
    </location>
</feature>
<feature type="signal peptide" evidence="1">
    <location>
        <begin position="1"/>
        <end position="19"/>
    </location>
</feature>
<proteinExistence type="predicted"/>
<reference evidence="2 3" key="1">
    <citation type="submission" date="2021-01" db="EMBL/GenBank/DDBJ databases">
        <title>Genomic Encyclopedia of Type Strains, Phase IV (KMG-IV): sequencing the most valuable type-strain genomes for metagenomic binning, comparative biology and taxonomic classification.</title>
        <authorList>
            <person name="Goeker M."/>
        </authorList>
    </citation>
    <scope>NUCLEOTIDE SEQUENCE [LARGE SCALE GENOMIC DNA]</scope>
    <source>
        <strain evidence="2 3">DSM 25879</strain>
    </source>
</reference>
<comment type="caution">
    <text evidence="2">The sequence shown here is derived from an EMBL/GenBank/DDBJ whole genome shotgun (WGS) entry which is preliminary data.</text>
</comment>
<accession>A0ABS2P0J0</accession>
<sequence>MNKLLTVFAAILLVVVVVASVSPGAESQYNLKEEDIQYSVSRNTNHNGYIKINQPINLEYTITPNEISTSKEDYKVRGIKPIGIELPEKGFSINSEYEFEFDYTIAFNGNSNNGKPRFFEFWESGYTQSNTLPELTAKGLGPISGAQGHGREKWLFEAVETSMELGTNTNLLIPIVKLEDNKYTFIDIAVFDLVAIPGVNGKDKEDPKVIGTYKGTFLKEDLPSSPPNKITSPESFKFIETFPAGLDVVVKHPLGAKISTQENGGKRVEIELGKAEYLKFRENSYKADPFKIEIEVTPKTLKKFELINGKVSHGIKNQLVPPLSLFAEPSISVAPSVYDMFVGDQEALTNFNVIINYHENTTGETLLHESEYLGFDWNVVDENIIKINNGKIIAVSPGFTSLYAINNGGTNLAEVQITVNERPIPLNKLELWPEYYMEIGDVLDLAAGLKYTPTNATRKEVEWLSSEDTISLDENGTITALKLGVSHVTVTSISNPGISFTTKVYVVKKDEDPENQDSDYRW</sequence>
<gene>
    <name evidence="2" type="ORF">JOC95_002323</name>
</gene>
<evidence type="ECO:0000256" key="1">
    <source>
        <dbReference type="SAM" id="SignalP"/>
    </source>
</evidence>
<evidence type="ECO:0000313" key="3">
    <source>
        <dbReference type="Proteomes" id="UP000737402"/>
    </source>
</evidence>
<protein>
    <recommendedName>
        <fullName evidence="4">BIG2 domain-containing protein</fullName>
    </recommendedName>
</protein>
<evidence type="ECO:0000313" key="2">
    <source>
        <dbReference type="EMBL" id="MBM7620470.1"/>
    </source>
</evidence>